<dbReference type="RefSeq" id="WP_140962162.1">
    <property type="nucleotide sequence ID" value="NZ_VEVQ02000005.1"/>
</dbReference>
<evidence type="ECO:0000313" key="2">
    <source>
        <dbReference type="Proteomes" id="UP000817854"/>
    </source>
</evidence>
<dbReference type="Pfam" id="PF16153">
    <property type="entry name" value="DUF4861"/>
    <property type="match status" value="1"/>
</dbReference>
<dbReference type="InterPro" id="IPR032342">
    <property type="entry name" value="DUF4861"/>
</dbReference>
<organism evidence="1 2">
    <name type="scientific">Flavobacterium jejuense</name>
    <dbReference type="NCBI Taxonomy" id="1544455"/>
    <lineage>
        <taxon>Bacteria</taxon>
        <taxon>Pseudomonadati</taxon>
        <taxon>Bacteroidota</taxon>
        <taxon>Flavobacteriia</taxon>
        <taxon>Flavobacteriales</taxon>
        <taxon>Flavobacteriaceae</taxon>
        <taxon>Flavobacterium</taxon>
    </lineage>
</organism>
<evidence type="ECO:0000313" key="1">
    <source>
        <dbReference type="EMBL" id="NHN25820.1"/>
    </source>
</evidence>
<accession>A0ABX0IPS9</accession>
<keyword evidence="2" id="KW-1185">Reference proteome</keyword>
<comment type="caution">
    <text evidence="1">The sequence shown here is derived from an EMBL/GenBank/DDBJ whole genome shotgun (WGS) entry which is preliminary data.</text>
</comment>
<name>A0ABX0IPS9_9FLAO</name>
<dbReference type="EMBL" id="VEVQ02000005">
    <property type="protein sequence ID" value="NHN25820.1"/>
    <property type="molecule type" value="Genomic_DNA"/>
</dbReference>
<gene>
    <name evidence="1" type="ORF">FIA58_009050</name>
</gene>
<reference evidence="1" key="2">
    <citation type="submission" date="2020-02" db="EMBL/GenBank/DDBJ databases">
        <title>Flavobacterium profundi sp. nov., isolated from a deep-sea seamount.</title>
        <authorList>
            <person name="Zhang D.-C."/>
        </authorList>
    </citation>
    <scope>NUCLEOTIDE SEQUENCE</scope>
    <source>
        <strain evidence="1">EC11</strain>
    </source>
</reference>
<sequence length="333" mass="37750">MKKNQLITGILVLSSLIACKKNVEPTTPVEEPVVAVENTPKTYAELSIKEGGHWKGREYLEGTFKNVNSLKVPAEHTDHSWFIRYEGPGWESNKIGYRLYLDWRNAIDIFGKVTDTMVLSKVGQDGFDSYHKPQAWGSDILKVGKGLGIGSIGRYVNKEVVHFKEVDSTFAKVENLEHQSVVKVNYFGWKTNNQKTNLTSTLSISADERYTKHTIQNSEGLEGICTGIVKLNNLPLIQKDSDNKKWAYIATYGEQTLIPDDLGMAIFYEVETVASTFEGEHDHLIQFKPTKNEISFYFLGAWEQEVNGIKTQEEFIIYLNDKLNELNASNKLK</sequence>
<protein>
    <submittedName>
        <fullName evidence="1">DUF4861 domain-containing protein</fullName>
    </submittedName>
</protein>
<dbReference type="Proteomes" id="UP000817854">
    <property type="component" value="Unassembled WGS sequence"/>
</dbReference>
<dbReference type="PROSITE" id="PS51257">
    <property type="entry name" value="PROKAR_LIPOPROTEIN"/>
    <property type="match status" value="1"/>
</dbReference>
<proteinExistence type="predicted"/>
<reference evidence="1" key="1">
    <citation type="submission" date="2019-05" db="EMBL/GenBank/DDBJ databases">
        <authorList>
            <person name="Lianzixin W."/>
        </authorList>
    </citation>
    <scope>NUCLEOTIDE SEQUENCE</scope>
    <source>
        <strain evidence="1">EC11</strain>
    </source>
</reference>